<protein>
    <submittedName>
        <fullName evidence="1">Uncharacterized protein</fullName>
    </submittedName>
</protein>
<organism evidence="1 2">
    <name type="scientific">Carya illinoinensis</name>
    <name type="common">Pecan</name>
    <dbReference type="NCBI Taxonomy" id="32201"/>
    <lineage>
        <taxon>Eukaryota</taxon>
        <taxon>Viridiplantae</taxon>
        <taxon>Streptophyta</taxon>
        <taxon>Embryophyta</taxon>
        <taxon>Tracheophyta</taxon>
        <taxon>Spermatophyta</taxon>
        <taxon>Magnoliopsida</taxon>
        <taxon>eudicotyledons</taxon>
        <taxon>Gunneridae</taxon>
        <taxon>Pentapetalae</taxon>
        <taxon>rosids</taxon>
        <taxon>fabids</taxon>
        <taxon>Fagales</taxon>
        <taxon>Juglandaceae</taxon>
        <taxon>Carya</taxon>
    </lineage>
</organism>
<comment type="caution">
    <text evidence="1">The sequence shown here is derived from an EMBL/GenBank/DDBJ whole genome shotgun (WGS) entry which is preliminary data.</text>
</comment>
<keyword evidence="2" id="KW-1185">Reference proteome</keyword>
<dbReference type="Proteomes" id="UP000811609">
    <property type="component" value="Chromosome 15"/>
</dbReference>
<dbReference type="EMBL" id="CM031823">
    <property type="protein sequence ID" value="KAG6626797.1"/>
    <property type="molecule type" value="Genomic_DNA"/>
</dbReference>
<gene>
    <name evidence="1" type="ORF">CIPAW_15G076800</name>
</gene>
<accession>A0A8T1NCU9</accession>
<evidence type="ECO:0000313" key="1">
    <source>
        <dbReference type="EMBL" id="KAG6626797.1"/>
    </source>
</evidence>
<proteinExistence type="predicted"/>
<sequence>MPRYSGSRSLLKFVFGSSLVAAVFSTNLALSSPLVDLHW</sequence>
<reference evidence="1" key="1">
    <citation type="submission" date="2020-12" db="EMBL/GenBank/DDBJ databases">
        <title>WGS assembly of Carya illinoinensis cv. Pawnee.</title>
        <authorList>
            <person name="Platts A."/>
            <person name="Shu S."/>
            <person name="Wright S."/>
            <person name="Barry K."/>
            <person name="Edger P."/>
            <person name="Pires J.C."/>
            <person name="Schmutz J."/>
        </authorList>
    </citation>
    <scope>NUCLEOTIDE SEQUENCE</scope>
    <source>
        <tissue evidence="1">Leaf</tissue>
    </source>
</reference>
<name>A0A8T1NCU9_CARIL</name>
<dbReference type="AlphaFoldDB" id="A0A8T1NCU9"/>
<evidence type="ECO:0000313" key="2">
    <source>
        <dbReference type="Proteomes" id="UP000811609"/>
    </source>
</evidence>